<evidence type="ECO:0000256" key="1">
    <source>
        <dbReference type="SAM" id="MobiDB-lite"/>
    </source>
</evidence>
<dbReference type="PROSITE" id="PS51257">
    <property type="entry name" value="PROKAR_LIPOPROTEIN"/>
    <property type="match status" value="1"/>
</dbReference>
<feature type="region of interest" description="Disordered" evidence="1">
    <location>
        <begin position="31"/>
        <end position="70"/>
    </location>
</feature>
<protein>
    <submittedName>
        <fullName evidence="4">Putative regulator of septum formation</fullName>
    </submittedName>
</protein>
<dbReference type="Pfam" id="PF13845">
    <property type="entry name" value="Septum_form"/>
    <property type="match status" value="1"/>
</dbReference>
<sequence>MRHHRQHRAVRGAFAATATLALLALGACTGSDDEPGAETSADATSEEADPDDGGTASEQATASATPTVAPPPADAACYRVTFAETQEAQNDAAGVACGQRHNAQTFHVGRLSATAPPAAVVSEARDTCRRQLRRHVGATTERLALSRVESTFYVPSDEDLAAGARWLRCDVVVKRTADTLARLPRRSAGMLSDDEALDRWGACAKTGESGLNEGRGQRICDLDHTWRAIDAQRLGSGDDPYPGRSEVRGDVLERCEDPARAWTGNETGDIAVGWRPPTRAAWAAGERFGLCWTRTDQ</sequence>
<reference evidence="4 5" key="1">
    <citation type="submission" date="2017-11" db="EMBL/GenBank/DDBJ databases">
        <title>Genomic Encyclopedia of Archaeal and Bacterial Type Strains, Phase II (KMG-II): From Individual Species to Whole Genera.</title>
        <authorList>
            <person name="Goeker M."/>
        </authorList>
    </citation>
    <scope>NUCLEOTIDE SEQUENCE [LARGE SCALE GENOMIC DNA]</scope>
    <source>
        <strain evidence="4 5">DSM 27763</strain>
    </source>
</reference>
<evidence type="ECO:0000256" key="2">
    <source>
        <dbReference type="SAM" id="SignalP"/>
    </source>
</evidence>
<dbReference type="InterPro" id="IPR026004">
    <property type="entry name" value="Septum_form"/>
</dbReference>
<name>A0A0B2BAU9_9ACTN</name>
<organism evidence="4 5">
    <name type="scientific">Mumia flava</name>
    <dbReference type="NCBI Taxonomy" id="1348852"/>
    <lineage>
        <taxon>Bacteria</taxon>
        <taxon>Bacillati</taxon>
        <taxon>Actinomycetota</taxon>
        <taxon>Actinomycetes</taxon>
        <taxon>Propionibacteriales</taxon>
        <taxon>Nocardioidaceae</taxon>
        <taxon>Mumia</taxon>
    </lineage>
</organism>
<evidence type="ECO:0000259" key="3">
    <source>
        <dbReference type="Pfam" id="PF13845"/>
    </source>
</evidence>
<evidence type="ECO:0000313" key="4">
    <source>
        <dbReference type="EMBL" id="PJJ53886.1"/>
    </source>
</evidence>
<dbReference type="EMBL" id="PGEZ01000002">
    <property type="protein sequence ID" value="PJJ53886.1"/>
    <property type="molecule type" value="Genomic_DNA"/>
</dbReference>
<dbReference type="RefSeq" id="WP_039359518.1">
    <property type="nucleotide sequence ID" value="NZ_PGEZ01000002.1"/>
</dbReference>
<dbReference type="OrthoDB" id="3381205at2"/>
<feature type="domain" description="Septum formation-related" evidence="3">
    <location>
        <begin position="126"/>
        <end position="288"/>
    </location>
</feature>
<feature type="signal peptide" evidence="2">
    <location>
        <begin position="1"/>
        <end position="26"/>
    </location>
</feature>
<proteinExistence type="predicted"/>
<dbReference type="Proteomes" id="UP000230842">
    <property type="component" value="Unassembled WGS sequence"/>
</dbReference>
<comment type="caution">
    <text evidence="4">The sequence shown here is derived from an EMBL/GenBank/DDBJ whole genome shotgun (WGS) entry which is preliminary data.</text>
</comment>
<evidence type="ECO:0000313" key="5">
    <source>
        <dbReference type="Proteomes" id="UP000230842"/>
    </source>
</evidence>
<feature type="chain" id="PRO_5039046465" evidence="2">
    <location>
        <begin position="27"/>
        <end position="297"/>
    </location>
</feature>
<keyword evidence="5" id="KW-1185">Reference proteome</keyword>
<accession>A0A0B2BAU9</accession>
<keyword evidence="2" id="KW-0732">Signal</keyword>
<gene>
    <name evidence="4" type="ORF">CLV56_3388</name>
</gene>
<dbReference type="AlphaFoldDB" id="A0A0B2BAU9"/>